<proteinExistence type="predicted"/>
<organism evidence="1 2">
    <name type="scientific">Fimbriiglobus ruber</name>
    <dbReference type="NCBI Taxonomy" id="1908690"/>
    <lineage>
        <taxon>Bacteria</taxon>
        <taxon>Pseudomonadati</taxon>
        <taxon>Planctomycetota</taxon>
        <taxon>Planctomycetia</taxon>
        <taxon>Gemmatales</taxon>
        <taxon>Gemmataceae</taxon>
        <taxon>Fimbriiglobus</taxon>
    </lineage>
</organism>
<dbReference type="EMBL" id="NIDE01000001">
    <property type="protein sequence ID" value="OWK46462.1"/>
    <property type="molecule type" value="Genomic_DNA"/>
</dbReference>
<dbReference type="Proteomes" id="UP000214646">
    <property type="component" value="Unassembled WGS sequence"/>
</dbReference>
<protein>
    <submittedName>
        <fullName evidence="1">Uncharacterized protein</fullName>
    </submittedName>
</protein>
<dbReference type="AlphaFoldDB" id="A0A225DYR9"/>
<evidence type="ECO:0000313" key="2">
    <source>
        <dbReference type="Proteomes" id="UP000214646"/>
    </source>
</evidence>
<name>A0A225DYR9_9BACT</name>
<keyword evidence="2" id="KW-1185">Reference proteome</keyword>
<evidence type="ECO:0000313" key="1">
    <source>
        <dbReference type="EMBL" id="OWK46462.1"/>
    </source>
</evidence>
<reference evidence="2" key="1">
    <citation type="submission" date="2017-06" db="EMBL/GenBank/DDBJ databases">
        <title>Genome analysis of Fimbriiglobus ruber SP5, the first member of the order Planctomycetales with confirmed chitinolytic capability.</title>
        <authorList>
            <person name="Ravin N.V."/>
            <person name="Rakitin A.L."/>
            <person name="Ivanova A.A."/>
            <person name="Beletsky A.V."/>
            <person name="Kulichevskaya I.S."/>
            <person name="Mardanov A.V."/>
            <person name="Dedysh S.N."/>
        </authorList>
    </citation>
    <scope>NUCLEOTIDE SEQUENCE [LARGE SCALE GENOMIC DNA]</scope>
    <source>
        <strain evidence="2">SP5</strain>
    </source>
</reference>
<sequence>MNVAFISGVVNTETRKIGNTTTMRYGKSGSRNVVFTTFRNDVITTQSTHAI</sequence>
<gene>
    <name evidence="1" type="ORF">FRUB_00161</name>
</gene>
<comment type="caution">
    <text evidence="1">The sequence shown here is derived from an EMBL/GenBank/DDBJ whole genome shotgun (WGS) entry which is preliminary data.</text>
</comment>
<accession>A0A225DYR9</accession>